<evidence type="ECO:0000313" key="2">
    <source>
        <dbReference type="Proteomes" id="UP000004095"/>
    </source>
</evidence>
<dbReference type="InterPro" id="IPR032720">
    <property type="entry name" value="Cys_rich_CWC"/>
</dbReference>
<dbReference type="InterPro" id="IPR040807">
    <property type="entry name" value="DUF5522"/>
</dbReference>
<proteinExistence type="predicted"/>
<dbReference type="Pfam" id="PF14375">
    <property type="entry name" value="Cys_rich_CWC"/>
    <property type="match status" value="1"/>
</dbReference>
<evidence type="ECO:0000313" key="1">
    <source>
        <dbReference type="EMBL" id="EAY26391.1"/>
    </source>
</evidence>
<organism evidence="1 2">
    <name type="scientific">Microscilla marina ATCC 23134</name>
    <dbReference type="NCBI Taxonomy" id="313606"/>
    <lineage>
        <taxon>Bacteria</taxon>
        <taxon>Pseudomonadati</taxon>
        <taxon>Bacteroidota</taxon>
        <taxon>Cytophagia</taxon>
        <taxon>Cytophagales</taxon>
        <taxon>Microscillaceae</taxon>
        <taxon>Microscilla</taxon>
    </lineage>
</organism>
<dbReference type="Pfam" id="PF17653">
    <property type="entry name" value="DUF5522"/>
    <property type="match status" value="1"/>
</dbReference>
<accession>A1ZTG9</accession>
<dbReference type="eggNOG" id="ENOG5033912">
    <property type="taxonomic scope" value="Bacteria"/>
</dbReference>
<sequence length="130" mass="14874">MLAKMPMQLKHEQKQCPRCGAGFECKVGDVVNCQCYEVQVQARTNEFLANAYYDCLCKNCLAEIDKMLTFAQSHPLPQQGEVLVEGLHYYKKNNQVVYTELYHLQQGQCCHQPNCMHCAYGFRAIETKSG</sequence>
<keyword evidence="2" id="KW-1185">Reference proteome</keyword>
<protein>
    <submittedName>
        <fullName evidence="1">Putative orphan protein</fullName>
    </submittedName>
</protein>
<dbReference type="AlphaFoldDB" id="A1ZTG9"/>
<comment type="caution">
    <text evidence="1">The sequence shown here is derived from an EMBL/GenBank/DDBJ whole genome shotgun (WGS) entry which is preliminary data.</text>
</comment>
<dbReference type="EMBL" id="AAWS01000035">
    <property type="protein sequence ID" value="EAY26391.1"/>
    <property type="molecule type" value="Genomic_DNA"/>
</dbReference>
<dbReference type="Proteomes" id="UP000004095">
    <property type="component" value="Unassembled WGS sequence"/>
</dbReference>
<reference evidence="1 2" key="1">
    <citation type="submission" date="2007-01" db="EMBL/GenBank/DDBJ databases">
        <authorList>
            <person name="Haygood M."/>
            <person name="Podell S."/>
            <person name="Anderson C."/>
            <person name="Hopkinson B."/>
            <person name="Roe K."/>
            <person name="Barbeau K."/>
            <person name="Gaasterland T."/>
            <person name="Ferriera S."/>
            <person name="Johnson J."/>
            <person name="Kravitz S."/>
            <person name="Beeson K."/>
            <person name="Sutton G."/>
            <person name="Rogers Y.-H."/>
            <person name="Friedman R."/>
            <person name="Frazier M."/>
            <person name="Venter J.C."/>
        </authorList>
    </citation>
    <scope>NUCLEOTIDE SEQUENCE [LARGE SCALE GENOMIC DNA]</scope>
    <source>
        <strain evidence="1 2">ATCC 23134</strain>
    </source>
</reference>
<name>A1ZTG9_MICM2</name>
<gene>
    <name evidence="1" type="ORF">M23134_04669</name>
</gene>